<evidence type="ECO:0000256" key="5">
    <source>
        <dbReference type="ARBA" id="ARBA00022777"/>
    </source>
</evidence>
<dbReference type="SUPFAM" id="SSF56112">
    <property type="entry name" value="Protein kinase-like (PK-like)"/>
    <property type="match status" value="1"/>
</dbReference>
<name>A0A1I1AD00_9PSEU</name>
<dbReference type="SMART" id="SM00220">
    <property type="entry name" value="S_TKc"/>
    <property type="match status" value="1"/>
</dbReference>
<dbReference type="Gene3D" id="1.10.510.10">
    <property type="entry name" value="Transferase(Phosphotransferase) domain 1"/>
    <property type="match status" value="1"/>
</dbReference>
<dbReference type="PANTHER" id="PTHR43289:SF6">
    <property type="entry name" value="SERINE_THREONINE-PROTEIN KINASE NEKL-3"/>
    <property type="match status" value="1"/>
</dbReference>
<dbReference type="GO" id="GO:0005524">
    <property type="term" value="F:ATP binding"/>
    <property type="evidence" value="ECO:0007669"/>
    <property type="project" value="UniProtKB-KW"/>
</dbReference>
<evidence type="ECO:0000313" key="9">
    <source>
        <dbReference type="EMBL" id="SFB35881.1"/>
    </source>
</evidence>
<dbReference type="EC" id="2.7.11.1" evidence="1"/>
<keyword evidence="7" id="KW-1133">Transmembrane helix</keyword>
<keyword evidence="4" id="KW-0547">Nucleotide-binding</keyword>
<organism evidence="9 10">
    <name type="scientific">Amycolatopsis marina</name>
    <dbReference type="NCBI Taxonomy" id="490629"/>
    <lineage>
        <taxon>Bacteria</taxon>
        <taxon>Bacillati</taxon>
        <taxon>Actinomycetota</taxon>
        <taxon>Actinomycetes</taxon>
        <taxon>Pseudonocardiales</taxon>
        <taxon>Pseudonocardiaceae</taxon>
        <taxon>Amycolatopsis</taxon>
    </lineage>
</organism>
<protein>
    <recommendedName>
        <fullName evidence="1">non-specific serine/threonine protein kinase</fullName>
        <ecNumber evidence="1">2.7.11.1</ecNumber>
    </recommendedName>
</protein>
<evidence type="ECO:0000256" key="4">
    <source>
        <dbReference type="ARBA" id="ARBA00022741"/>
    </source>
</evidence>
<keyword evidence="7" id="KW-0472">Membrane</keyword>
<proteinExistence type="predicted"/>
<gene>
    <name evidence="9" type="ORF">SAMN05216266_10918</name>
</gene>
<accession>A0A1I1AD00</accession>
<dbReference type="Proteomes" id="UP000243799">
    <property type="component" value="Unassembled WGS sequence"/>
</dbReference>
<keyword evidence="3" id="KW-0808">Transferase</keyword>
<reference evidence="10" key="1">
    <citation type="submission" date="2016-10" db="EMBL/GenBank/DDBJ databases">
        <authorList>
            <person name="Varghese N."/>
            <person name="Submissions S."/>
        </authorList>
    </citation>
    <scope>NUCLEOTIDE SEQUENCE [LARGE SCALE GENOMIC DNA]</scope>
    <source>
        <strain evidence="10">CGMCC 4.3568</strain>
    </source>
</reference>
<evidence type="ECO:0000256" key="7">
    <source>
        <dbReference type="SAM" id="Phobius"/>
    </source>
</evidence>
<sequence>MSTAMATVPEYGELVPLGEGPVATVLAGVHEATGEAFALKVYPGRLDRRSRGELDDELSAQAAIREDSAVLVPHRVQDLPDGRLAVHMELCAQSLPELINAFGPLSIADALALGEALAVTLATAHRAGLVHGGVTPGNVLFRPSGAPVLSDFGLTLRRAFPRDPEQDVDYLPPETVRDGSADERADLYGLGAILYLALSGRSPHQGRTGEQPGELMLRVLGGTVPPLERADLPSGLGQLVSALLEKNPDARPLDAATVASRLSMMIGPQGTQTQLDRPAFDDFAAAVPPPRPAATTAPPPVPYPVGPPPAPPRALGQPILEYGPNDARRRKSHGGLILAIVGGLSVLAVVAVLLLMYRPDELDAPPAQAETETPTPATASAAAVQLELNNPVDKGNYVELSWRSSEPLDYAVIVAPEGKENETIFVQRNTTYRVPVDPVLKYCFLVQGVANDGRQTFESQAKQIRDANCSK</sequence>
<dbReference type="STRING" id="490629.SAMN05216266_10918"/>
<dbReference type="PANTHER" id="PTHR43289">
    <property type="entry name" value="MITOGEN-ACTIVATED PROTEIN KINASE KINASE KINASE 20-RELATED"/>
    <property type="match status" value="1"/>
</dbReference>
<keyword evidence="2 9" id="KW-0723">Serine/threonine-protein kinase</keyword>
<evidence type="ECO:0000256" key="1">
    <source>
        <dbReference type="ARBA" id="ARBA00012513"/>
    </source>
</evidence>
<evidence type="ECO:0000256" key="2">
    <source>
        <dbReference type="ARBA" id="ARBA00022527"/>
    </source>
</evidence>
<dbReference type="AlphaFoldDB" id="A0A1I1AD00"/>
<evidence type="ECO:0000313" key="10">
    <source>
        <dbReference type="Proteomes" id="UP000243799"/>
    </source>
</evidence>
<dbReference type="GO" id="GO:0004674">
    <property type="term" value="F:protein serine/threonine kinase activity"/>
    <property type="evidence" value="ECO:0007669"/>
    <property type="project" value="UniProtKB-KW"/>
</dbReference>
<evidence type="ECO:0000256" key="6">
    <source>
        <dbReference type="ARBA" id="ARBA00022840"/>
    </source>
</evidence>
<dbReference type="RefSeq" id="WP_245788395.1">
    <property type="nucleotide sequence ID" value="NZ_FOKG01000009.1"/>
</dbReference>
<dbReference type="PROSITE" id="PS50011">
    <property type="entry name" value="PROTEIN_KINASE_DOM"/>
    <property type="match status" value="1"/>
</dbReference>
<dbReference type="InterPro" id="IPR011009">
    <property type="entry name" value="Kinase-like_dom_sf"/>
</dbReference>
<dbReference type="InterPro" id="IPR000719">
    <property type="entry name" value="Prot_kinase_dom"/>
</dbReference>
<feature type="domain" description="Protein kinase" evidence="8">
    <location>
        <begin position="11"/>
        <end position="266"/>
    </location>
</feature>
<keyword evidence="6" id="KW-0067">ATP-binding</keyword>
<feature type="transmembrane region" description="Helical" evidence="7">
    <location>
        <begin position="336"/>
        <end position="357"/>
    </location>
</feature>
<evidence type="ECO:0000259" key="8">
    <source>
        <dbReference type="PROSITE" id="PS50011"/>
    </source>
</evidence>
<dbReference type="EMBL" id="FOKG01000009">
    <property type="protein sequence ID" value="SFB35881.1"/>
    <property type="molecule type" value="Genomic_DNA"/>
</dbReference>
<keyword evidence="7" id="KW-0812">Transmembrane</keyword>
<evidence type="ECO:0000256" key="3">
    <source>
        <dbReference type="ARBA" id="ARBA00022679"/>
    </source>
</evidence>
<keyword evidence="10" id="KW-1185">Reference proteome</keyword>
<keyword evidence="5 9" id="KW-0418">Kinase</keyword>
<dbReference type="CDD" id="cd14014">
    <property type="entry name" value="STKc_PknB_like"/>
    <property type="match status" value="1"/>
</dbReference>
<dbReference type="Pfam" id="PF00069">
    <property type="entry name" value="Pkinase"/>
    <property type="match status" value="1"/>
</dbReference>